<evidence type="ECO:0000256" key="2">
    <source>
        <dbReference type="SAM" id="SignalP"/>
    </source>
</evidence>
<dbReference type="GO" id="GO:0008932">
    <property type="term" value="F:lytic endotransglycosylase activity"/>
    <property type="evidence" value="ECO:0007669"/>
    <property type="project" value="TreeGrafter"/>
</dbReference>
<reference evidence="4" key="1">
    <citation type="submission" date="2020-11" db="EMBL/GenBank/DDBJ databases">
        <title>Chlorella ohadii genome sequencing and assembly.</title>
        <authorList>
            <person name="Murik O."/>
            <person name="Treves H."/>
            <person name="Kedem I."/>
            <person name="Shotland Y."/>
            <person name="Kaplan A."/>
        </authorList>
    </citation>
    <scope>NUCLEOTIDE SEQUENCE</scope>
    <source>
        <strain evidence="4">1</strain>
    </source>
</reference>
<feature type="signal peptide" evidence="2">
    <location>
        <begin position="1"/>
        <end position="19"/>
    </location>
</feature>
<dbReference type="Gene3D" id="3.10.350.10">
    <property type="entry name" value="LysM domain"/>
    <property type="match status" value="3"/>
</dbReference>
<dbReference type="SUPFAM" id="SSF54106">
    <property type="entry name" value="LysM domain"/>
    <property type="match status" value="3"/>
</dbReference>
<dbReference type="Proteomes" id="UP001205105">
    <property type="component" value="Unassembled WGS sequence"/>
</dbReference>
<keyword evidence="2" id="KW-0732">Signal</keyword>
<feature type="region of interest" description="Disordered" evidence="1">
    <location>
        <begin position="261"/>
        <end position="354"/>
    </location>
</feature>
<dbReference type="InterPro" id="IPR036779">
    <property type="entry name" value="LysM_dom_sf"/>
</dbReference>
<evidence type="ECO:0000313" key="5">
    <source>
        <dbReference type="Proteomes" id="UP001205105"/>
    </source>
</evidence>
<protein>
    <recommendedName>
        <fullName evidence="3">LysM domain-containing protein</fullName>
    </recommendedName>
</protein>
<keyword evidence="5" id="KW-1185">Reference proteome</keyword>
<evidence type="ECO:0000259" key="3">
    <source>
        <dbReference type="PROSITE" id="PS51782"/>
    </source>
</evidence>
<organism evidence="4 5">
    <name type="scientific">Chlorella ohadii</name>
    <dbReference type="NCBI Taxonomy" id="2649997"/>
    <lineage>
        <taxon>Eukaryota</taxon>
        <taxon>Viridiplantae</taxon>
        <taxon>Chlorophyta</taxon>
        <taxon>core chlorophytes</taxon>
        <taxon>Trebouxiophyceae</taxon>
        <taxon>Chlorellales</taxon>
        <taxon>Chlorellaceae</taxon>
        <taxon>Chlorella clade</taxon>
        <taxon>Chlorella</taxon>
    </lineage>
</organism>
<dbReference type="CDD" id="cd00118">
    <property type="entry name" value="LysM"/>
    <property type="match status" value="3"/>
</dbReference>
<gene>
    <name evidence="4" type="ORF">COHA_000507</name>
</gene>
<dbReference type="AlphaFoldDB" id="A0AAD5H6Q2"/>
<feature type="domain" description="LysM" evidence="3">
    <location>
        <begin position="99"/>
        <end position="143"/>
    </location>
</feature>
<dbReference type="PANTHER" id="PTHR33734:SF22">
    <property type="entry name" value="MEMBRANE-BOUND LYTIC MUREIN TRANSGLYCOSYLASE D"/>
    <property type="match status" value="1"/>
</dbReference>
<sequence>MRAAALLLFALLGLGAVAAQRNPVCQTAVVKDGDSVNIIAGRYNVQPGALEAQLEKCELTPDYKKGAFLQPNQRICLPGWVSGCLNVQNSDPTGEKACMYYKVQSGDSMATIGSVFGIPQLDIENVNPGVEPAALAVGSYVKLPPWDNSCPPPGDATNCRVYVAESGDSLSIIATSFVVDLVELQALNNNTEAGTVLQPGQRVFLPPFNKDACGSGVVVSKPSTCRAYEVQAGDTLFQIAGDFQTTTELLIAANPELAAGGPLAPGTQVKLPPVPPSPPPSPPSPPSPPPSPKEEDKPAVKPVEAPAPAPETGEEPVDLAEGPTPDFGMGPVMAPAATPTPAPTPSEVPVAPSGAAAFSPSVLLGLLALVGAAVALA</sequence>
<dbReference type="InterPro" id="IPR018392">
    <property type="entry name" value="LysM"/>
</dbReference>
<dbReference type="SMART" id="SM00257">
    <property type="entry name" value="LysM"/>
    <property type="match status" value="4"/>
</dbReference>
<comment type="caution">
    <text evidence="4">The sequence shown here is derived from an EMBL/GenBank/DDBJ whole genome shotgun (WGS) entry which is preliminary data.</text>
</comment>
<name>A0AAD5H6Q2_9CHLO</name>
<feature type="compositionally biased region" description="Pro residues" evidence="1">
    <location>
        <begin position="272"/>
        <end position="291"/>
    </location>
</feature>
<dbReference type="Pfam" id="PF01476">
    <property type="entry name" value="LysM"/>
    <property type="match status" value="3"/>
</dbReference>
<feature type="domain" description="LysM" evidence="3">
    <location>
        <begin position="160"/>
        <end position="205"/>
    </location>
</feature>
<feature type="chain" id="PRO_5042126947" description="LysM domain-containing protein" evidence="2">
    <location>
        <begin position="20"/>
        <end position="377"/>
    </location>
</feature>
<accession>A0AAD5H6Q2</accession>
<dbReference type="PANTHER" id="PTHR33734">
    <property type="entry name" value="LYSM DOMAIN-CONTAINING GPI-ANCHORED PROTEIN 2"/>
    <property type="match status" value="1"/>
</dbReference>
<dbReference type="PROSITE" id="PS51782">
    <property type="entry name" value="LYSM"/>
    <property type="match status" value="3"/>
</dbReference>
<feature type="domain" description="LysM" evidence="3">
    <location>
        <begin position="226"/>
        <end position="271"/>
    </location>
</feature>
<evidence type="ECO:0000313" key="4">
    <source>
        <dbReference type="EMBL" id="KAI7845961.1"/>
    </source>
</evidence>
<evidence type="ECO:0000256" key="1">
    <source>
        <dbReference type="SAM" id="MobiDB-lite"/>
    </source>
</evidence>
<dbReference type="EMBL" id="JADXDR010000011">
    <property type="protein sequence ID" value="KAI7845961.1"/>
    <property type="molecule type" value="Genomic_DNA"/>
</dbReference>
<proteinExistence type="predicted"/>